<reference evidence="1 2" key="1">
    <citation type="submission" date="2022-10" db="EMBL/GenBank/DDBJ databases">
        <title>Chitinophaga nivalis PC15 sp. nov., isolated from Pyeongchang county, South Korea.</title>
        <authorList>
            <person name="Trinh H.N."/>
        </authorList>
    </citation>
    <scope>NUCLEOTIDE SEQUENCE [LARGE SCALE GENOMIC DNA]</scope>
    <source>
        <strain evidence="1 2">PC14</strain>
    </source>
</reference>
<protein>
    <submittedName>
        <fullName evidence="1">Uncharacterized protein</fullName>
    </submittedName>
</protein>
<gene>
    <name evidence="1" type="ORF">OL497_00100</name>
</gene>
<proteinExistence type="predicted"/>
<evidence type="ECO:0000313" key="2">
    <source>
        <dbReference type="Proteomes" id="UP001207742"/>
    </source>
</evidence>
<dbReference type="EMBL" id="JAPDNS010000001">
    <property type="protein sequence ID" value="MCW3482279.1"/>
    <property type="molecule type" value="Genomic_DNA"/>
</dbReference>
<organism evidence="1 2">
    <name type="scientific">Chitinophaga nivalis</name>
    <dbReference type="NCBI Taxonomy" id="2991709"/>
    <lineage>
        <taxon>Bacteria</taxon>
        <taxon>Pseudomonadati</taxon>
        <taxon>Bacteroidota</taxon>
        <taxon>Chitinophagia</taxon>
        <taxon>Chitinophagales</taxon>
        <taxon>Chitinophagaceae</taxon>
        <taxon>Chitinophaga</taxon>
    </lineage>
</organism>
<dbReference type="RefSeq" id="WP_264726518.1">
    <property type="nucleotide sequence ID" value="NZ_JAPDNR010000001.1"/>
</dbReference>
<keyword evidence="2" id="KW-1185">Reference proteome</keyword>
<comment type="caution">
    <text evidence="1">The sequence shown here is derived from an EMBL/GenBank/DDBJ whole genome shotgun (WGS) entry which is preliminary data.</text>
</comment>
<sequence>MTYYNGNALYDYLSAGQLPQFRFVTGNAWQLVYGDHNCHPLALIFAAGVPAQQLDSPPASQEKADYALLQTVGDRAGLPVRYIRFACDIAQVETVKVSDHSFVYETRTMPQLSALFGAWGLPVSGTPTAKYLNDQTSSAYHNWQRSSLGGNLTVSDIDLWKLDTTGQPRVIFELKRSYYELERWQPFTDDYRNFTLLSNLCNQAGLQFKIIYNQRTKAPFADKIDRLKIFAVNFAVNPPVVEKGIIALNELENI</sequence>
<accession>A0ABT3IEA2</accession>
<name>A0ABT3IEA2_9BACT</name>
<evidence type="ECO:0000313" key="1">
    <source>
        <dbReference type="EMBL" id="MCW3482279.1"/>
    </source>
</evidence>
<dbReference type="Proteomes" id="UP001207742">
    <property type="component" value="Unassembled WGS sequence"/>
</dbReference>